<evidence type="ECO:0000313" key="1">
    <source>
        <dbReference type="EMBL" id="TYJ06029.1"/>
    </source>
</evidence>
<sequence length="46" mass="5099">MKVGDSVQRACCPWLGRFCGGQWNCTTGAKQPGNGICRLYDHLKNK</sequence>
<reference evidence="1 2" key="1">
    <citation type="submission" date="2019-07" db="EMBL/GenBank/DDBJ databases">
        <title>WGS assembly of Gossypium mustelinum.</title>
        <authorList>
            <person name="Chen Z.J."/>
            <person name="Sreedasyam A."/>
            <person name="Ando A."/>
            <person name="Song Q."/>
            <person name="De L."/>
            <person name="Hulse-Kemp A."/>
            <person name="Ding M."/>
            <person name="Ye W."/>
            <person name="Kirkbride R."/>
            <person name="Jenkins J."/>
            <person name="Plott C."/>
            <person name="Lovell J."/>
            <person name="Lin Y.-M."/>
            <person name="Vaughn R."/>
            <person name="Liu B."/>
            <person name="Li W."/>
            <person name="Simpson S."/>
            <person name="Scheffler B."/>
            <person name="Saski C."/>
            <person name="Grover C."/>
            <person name="Hu G."/>
            <person name="Conover J."/>
            <person name="Carlson J."/>
            <person name="Shu S."/>
            <person name="Boston L."/>
            <person name="Williams M."/>
            <person name="Peterson D."/>
            <person name="Mcgee K."/>
            <person name="Jones D."/>
            <person name="Wendel J."/>
            <person name="Stelly D."/>
            <person name="Grimwood J."/>
            <person name="Schmutz J."/>
        </authorList>
    </citation>
    <scope>NUCLEOTIDE SEQUENCE [LARGE SCALE GENOMIC DNA]</scope>
    <source>
        <strain evidence="1">1408120.09</strain>
    </source>
</reference>
<dbReference type="EMBL" id="CM017647">
    <property type="protein sequence ID" value="TYJ06029.1"/>
    <property type="molecule type" value="Genomic_DNA"/>
</dbReference>
<accession>A0A5D2WWU3</accession>
<dbReference type="Proteomes" id="UP000323597">
    <property type="component" value="Chromosome A12"/>
</dbReference>
<evidence type="ECO:0000313" key="2">
    <source>
        <dbReference type="Proteomes" id="UP000323597"/>
    </source>
</evidence>
<dbReference type="AlphaFoldDB" id="A0A5D2WWU3"/>
<organism evidence="1 2">
    <name type="scientific">Gossypium mustelinum</name>
    <name type="common">Cotton</name>
    <name type="synonym">Gossypium caicoense</name>
    <dbReference type="NCBI Taxonomy" id="34275"/>
    <lineage>
        <taxon>Eukaryota</taxon>
        <taxon>Viridiplantae</taxon>
        <taxon>Streptophyta</taxon>
        <taxon>Embryophyta</taxon>
        <taxon>Tracheophyta</taxon>
        <taxon>Spermatophyta</taxon>
        <taxon>Magnoliopsida</taxon>
        <taxon>eudicotyledons</taxon>
        <taxon>Gunneridae</taxon>
        <taxon>Pentapetalae</taxon>
        <taxon>rosids</taxon>
        <taxon>malvids</taxon>
        <taxon>Malvales</taxon>
        <taxon>Malvaceae</taxon>
        <taxon>Malvoideae</taxon>
        <taxon>Gossypium</taxon>
    </lineage>
</organism>
<name>A0A5D2WWU3_GOSMU</name>
<keyword evidence="2" id="KW-1185">Reference proteome</keyword>
<proteinExistence type="predicted"/>
<protein>
    <submittedName>
        <fullName evidence="1">Uncharacterized protein</fullName>
    </submittedName>
</protein>
<gene>
    <name evidence="1" type="ORF">E1A91_A12G204600v1</name>
</gene>